<name>A0A0M4DH64_9BACT</name>
<evidence type="ECO:0000313" key="2">
    <source>
        <dbReference type="Proteomes" id="UP000057158"/>
    </source>
</evidence>
<dbReference type="AlphaFoldDB" id="A0A0M4DH64"/>
<evidence type="ECO:0000313" key="1">
    <source>
        <dbReference type="EMBL" id="ALC16350.1"/>
    </source>
</evidence>
<evidence type="ECO:0008006" key="3">
    <source>
        <dbReference type="Google" id="ProtNLM"/>
    </source>
</evidence>
<sequence length="160" mass="17127">MRRALLKRAVLLTFLLLTAVSPALGCFGPKLYFGVSPGPEAEILYQLCALYVKEKTGTESVRVDVATGEGLALLGDDKLDLVLVEGSDGEEDLLRLAPFPALRAGKRPRDDLQFTTVLPALHKLAGLLRREDVAALLARVAAGEASAAAARAFLTDRGWI</sequence>
<dbReference type="Proteomes" id="UP000057158">
    <property type="component" value="Chromosome"/>
</dbReference>
<organism evidence="1 2">
    <name type="scientific">Desulfuromonas soudanensis</name>
    <dbReference type="NCBI Taxonomy" id="1603606"/>
    <lineage>
        <taxon>Bacteria</taxon>
        <taxon>Pseudomonadati</taxon>
        <taxon>Thermodesulfobacteriota</taxon>
        <taxon>Desulfuromonadia</taxon>
        <taxon>Desulfuromonadales</taxon>
        <taxon>Desulfuromonadaceae</taxon>
        <taxon>Desulfuromonas</taxon>
    </lineage>
</organism>
<protein>
    <recommendedName>
        <fullName evidence="3">ABC-type glycine betaine transport system substrate-binding domain-containing protein</fullName>
    </recommendedName>
</protein>
<accession>A0A0M4DH64</accession>
<gene>
    <name evidence="1" type="ORF">DSOUD_1571</name>
</gene>
<dbReference type="STRING" id="1603606.DSOUD_1571"/>
<keyword evidence="2" id="KW-1185">Reference proteome</keyword>
<dbReference type="PATRIC" id="fig|1603606.3.peg.1712"/>
<proteinExistence type="predicted"/>
<dbReference type="EMBL" id="CP010802">
    <property type="protein sequence ID" value="ALC16350.1"/>
    <property type="molecule type" value="Genomic_DNA"/>
</dbReference>
<dbReference type="KEGG" id="des:DSOUD_1571"/>
<reference evidence="1 2" key="1">
    <citation type="submission" date="2015-07" db="EMBL/GenBank/DDBJ databases">
        <title>Isolation and Genomic Characterization of a Novel Halophilic Metal-Reducing Deltaproteobacterium from the Deep Subsurface.</title>
        <authorList>
            <person name="Badalamenti J.P."/>
            <person name="Summers Z.M."/>
            <person name="Gralnick J.A."/>
            <person name="Bond D.R."/>
        </authorList>
    </citation>
    <scope>NUCLEOTIDE SEQUENCE [LARGE SCALE GENOMIC DNA]</scope>
    <source>
        <strain evidence="1 2">WTL</strain>
    </source>
</reference>